<name>A0A392RBK2_9FABA</name>
<keyword evidence="2" id="KW-1185">Reference proteome</keyword>
<sequence length="75" mass="9150">MNGFWERLWRGNYPRKYREFVQKLRDGDILPIFNFAGFTRARERFCVEEIILMELMSLLKLHVGDHLPGFYLREI</sequence>
<organism evidence="1 2">
    <name type="scientific">Trifolium medium</name>
    <dbReference type="NCBI Taxonomy" id="97028"/>
    <lineage>
        <taxon>Eukaryota</taxon>
        <taxon>Viridiplantae</taxon>
        <taxon>Streptophyta</taxon>
        <taxon>Embryophyta</taxon>
        <taxon>Tracheophyta</taxon>
        <taxon>Spermatophyta</taxon>
        <taxon>Magnoliopsida</taxon>
        <taxon>eudicotyledons</taxon>
        <taxon>Gunneridae</taxon>
        <taxon>Pentapetalae</taxon>
        <taxon>rosids</taxon>
        <taxon>fabids</taxon>
        <taxon>Fabales</taxon>
        <taxon>Fabaceae</taxon>
        <taxon>Papilionoideae</taxon>
        <taxon>50 kb inversion clade</taxon>
        <taxon>NPAAA clade</taxon>
        <taxon>Hologalegina</taxon>
        <taxon>IRL clade</taxon>
        <taxon>Trifolieae</taxon>
        <taxon>Trifolium</taxon>
    </lineage>
</organism>
<protein>
    <submittedName>
        <fullName evidence="1">Uncharacterized protein</fullName>
    </submittedName>
</protein>
<evidence type="ECO:0000313" key="2">
    <source>
        <dbReference type="Proteomes" id="UP000265520"/>
    </source>
</evidence>
<comment type="caution">
    <text evidence="1">The sequence shown here is derived from an EMBL/GenBank/DDBJ whole genome shotgun (WGS) entry which is preliminary data.</text>
</comment>
<dbReference type="Proteomes" id="UP000265520">
    <property type="component" value="Unassembled WGS sequence"/>
</dbReference>
<reference evidence="1 2" key="1">
    <citation type="journal article" date="2018" name="Front. Plant Sci.">
        <title>Red Clover (Trifolium pratense) and Zigzag Clover (T. medium) - A Picture of Genomic Similarities and Differences.</title>
        <authorList>
            <person name="Dluhosova J."/>
            <person name="Istvanek J."/>
            <person name="Nedelnik J."/>
            <person name="Repkova J."/>
        </authorList>
    </citation>
    <scope>NUCLEOTIDE SEQUENCE [LARGE SCALE GENOMIC DNA]</scope>
    <source>
        <strain evidence="2">cv. 10/8</strain>
        <tissue evidence="1">Leaf</tissue>
    </source>
</reference>
<dbReference type="AlphaFoldDB" id="A0A392RBK2"/>
<accession>A0A392RBK2</accession>
<dbReference type="EMBL" id="LXQA010200127">
    <property type="protein sequence ID" value="MCI32945.1"/>
    <property type="molecule type" value="Genomic_DNA"/>
</dbReference>
<evidence type="ECO:0000313" key="1">
    <source>
        <dbReference type="EMBL" id="MCI32945.1"/>
    </source>
</evidence>
<proteinExistence type="predicted"/>